<dbReference type="Proteomes" id="UP000660265">
    <property type="component" value="Unassembled WGS sequence"/>
</dbReference>
<dbReference type="EMBL" id="BMMV01000023">
    <property type="protein sequence ID" value="GGK18588.1"/>
    <property type="molecule type" value="Genomic_DNA"/>
</dbReference>
<organism evidence="2 3">
    <name type="scientific">Streptomyces camponoticapitis</name>
    <dbReference type="NCBI Taxonomy" id="1616125"/>
    <lineage>
        <taxon>Bacteria</taxon>
        <taxon>Bacillati</taxon>
        <taxon>Actinomycetota</taxon>
        <taxon>Actinomycetes</taxon>
        <taxon>Kitasatosporales</taxon>
        <taxon>Streptomycetaceae</taxon>
        <taxon>Streptomyces</taxon>
    </lineage>
</organism>
<evidence type="ECO:0000259" key="1">
    <source>
        <dbReference type="Pfam" id="PF14024"/>
    </source>
</evidence>
<reference evidence="3" key="1">
    <citation type="journal article" date="2019" name="Int. J. Syst. Evol. Microbiol.">
        <title>The Global Catalogue of Microorganisms (GCM) 10K type strain sequencing project: providing services to taxonomists for standard genome sequencing and annotation.</title>
        <authorList>
            <consortium name="The Broad Institute Genomics Platform"/>
            <consortium name="The Broad Institute Genome Sequencing Center for Infectious Disease"/>
            <person name="Wu L."/>
            <person name="Ma J."/>
        </authorList>
    </citation>
    <scope>NUCLEOTIDE SEQUENCE [LARGE SCALE GENOMIC DNA]</scope>
    <source>
        <strain evidence="3">CGMCC 4.7275</strain>
    </source>
</reference>
<keyword evidence="3" id="KW-1185">Reference proteome</keyword>
<evidence type="ECO:0000313" key="2">
    <source>
        <dbReference type="EMBL" id="GGK18588.1"/>
    </source>
</evidence>
<evidence type="ECO:0000313" key="3">
    <source>
        <dbReference type="Proteomes" id="UP000660265"/>
    </source>
</evidence>
<feature type="domain" description="DUF4240" evidence="1">
    <location>
        <begin position="1"/>
        <end position="135"/>
    </location>
</feature>
<comment type="caution">
    <text evidence="2">The sequence shown here is derived from an EMBL/GenBank/DDBJ whole genome shotgun (WGS) entry which is preliminary data.</text>
</comment>
<dbReference type="Pfam" id="PF14024">
    <property type="entry name" value="DUF4240"/>
    <property type="match status" value="1"/>
</dbReference>
<dbReference type="InterPro" id="IPR025334">
    <property type="entry name" value="DUF4240"/>
</dbReference>
<dbReference type="RefSeq" id="WP_229701200.1">
    <property type="nucleotide sequence ID" value="NZ_BMMV01000023.1"/>
</dbReference>
<name>A0ABQ2ENG6_9ACTN</name>
<accession>A0ABQ2ENG6</accession>
<gene>
    <name evidence="2" type="ORF">GCM10011583_58050</name>
</gene>
<sequence>MDIDSFWELIEECRRQAQGRDERLAWLRGALSQRSLAEVVRFQVRLDEVTHEAFTWDLWAAADQIFGGWCSDDGFCYFGLWMVGLGREAFTQAVADPDVLAATPEVQALVGRPREVWNDDWPEWESLDYVAMEAYGILAGVDEKCGEAFYEAVHAEQGDGGDNSGPLGERWDGRREDEAARKLPRLRRCFPCDSDPVARAGADRRINFQSPAETDGQMVQTDREWSAFSATRQVTGNAGVLSRISPGVAGP</sequence>
<proteinExistence type="predicted"/>
<protein>
    <recommendedName>
        <fullName evidence="1">DUF4240 domain-containing protein</fullName>
    </recommendedName>
</protein>